<dbReference type="PANTHER" id="PTHR10357">
    <property type="entry name" value="ALPHA-AMYLASE FAMILY MEMBER"/>
    <property type="match status" value="1"/>
</dbReference>
<keyword evidence="3" id="KW-1185">Reference proteome</keyword>
<dbReference type="RefSeq" id="WP_153360220.1">
    <property type="nucleotide sequence ID" value="NZ_WIXI01000051.1"/>
</dbReference>
<dbReference type="GO" id="GO:0030980">
    <property type="term" value="P:alpha-glucan catabolic process"/>
    <property type="evidence" value="ECO:0007669"/>
    <property type="project" value="TreeGrafter"/>
</dbReference>
<evidence type="ECO:0000259" key="1">
    <source>
        <dbReference type="SMART" id="SM00642"/>
    </source>
</evidence>
<dbReference type="InterPro" id="IPR012767">
    <property type="entry name" value="Trehalose_TreY"/>
</dbReference>
<protein>
    <submittedName>
        <fullName evidence="2">Malto-oligosyltrehalose synthase</fullName>
    </submittedName>
</protein>
<dbReference type="InterPro" id="IPR017853">
    <property type="entry name" value="GH"/>
</dbReference>
<dbReference type="InterPro" id="IPR006047">
    <property type="entry name" value="GH13_cat_dom"/>
</dbReference>
<comment type="caution">
    <text evidence="2">The sequence shown here is derived from an EMBL/GenBank/DDBJ whole genome shotgun (WGS) entry which is preliminary data.</text>
</comment>
<feature type="domain" description="Glycosyl hydrolase family 13 catalytic" evidence="1">
    <location>
        <begin position="6"/>
        <end position="433"/>
    </location>
</feature>
<evidence type="ECO:0000313" key="2">
    <source>
        <dbReference type="EMBL" id="MQY49991.1"/>
    </source>
</evidence>
<dbReference type="AlphaFoldDB" id="A0A6A8AMM7"/>
<dbReference type="Gene3D" id="3.20.20.80">
    <property type="entry name" value="Glycosidases"/>
    <property type="match status" value="3"/>
</dbReference>
<dbReference type="SMART" id="SM00642">
    <property type="entry name" value="Aamy"/>
    <property type="match status" value="1"/>
</dbReference>
<dbReference type="SUPFAM" id="SSF51445">
    <property type="entry name" value="(Trans)glycosidases"/>
    <property type="match status" value="1"/>
</dbReference>
<dbReference type="NCBIfam" id="TIGR02401">
    <property type="entry name" value="trehalose_TreY"/>
    <property type="match status" value="1"/>
</dbReference>
<dbReference type="CDD" id="cd11336">
    <property type="entry name" value="AmyAc_MTSase"/>
    <property type="match status" value="1"/>
</dbReference>
<dbReference type="Proteomes" id="UP000435138">
    <property type="component" value="Unassembled WGS sequence"/>
</dbReference>
<organism evidence="2 3">
    <name type="scientific">Endobacterium cereale</name>
    <dbReference type="NCBI Taxonomy" id="2663029"/>
    <lineage>
        <taxon>Bacteria</taxon>
        <taxon>Pseudomonadati</taxon>
        <taxon>Pseudomonadota</taxon>
        <taxon>Alphaproteobacteria</taxon>
        <taxon>Hyphomicrobiales</taxon>
        <taxon>Rhizobiaceae</taxon>
        <taxon>Endobacterium</taxon>
    </lineage>
</organism>
<evidence type="ECO:0000313" key="3">
    <source>
        <dbReference type="Proteomes" id="UP000435138"/>
    </source>
</evidence>
<dbReference type="GO" id="GO:0005992">
    <property type="term" value="P:trehalose biosynthetic process"/>
    <property type="evidence" value="ECO:0007669"/>
    <property type="project" value="TreeGrafter"/>
</dbReference>
<dbReference type="PANTHER" id="PTHR10357:SF216">
    <property type="entry name" value="MALTOOLIGOSYL TREHALOSE SYNTHASE-RELATED"/>
    <property type="match status" value="1"/>
</dbReference>
<name>A0A6A8AMM7_9HYPH</name>
<dbReference type="EMBL" id="WIXI01000051">
    <property type="protein sequence ID" value="MQY49991.1"/>
    <property type="molecule type" value="Genomic_DNA"/>
</dbReference>
<gene>
    <name evidence="2" type="primary">treY</name>
    <name evidence="2" type="ORF">GAO09_28585</name>
</gene>
<reference evidence="2 3" key="1">
    <citation type="submission" date="2019-11" db="EMBL/GenBank/DDBJ databases">
        <title>Genome analysis of Rhizobacterium cereale a novel genus and species isolated from maize roots in North Spain.</title>
        <authorList>
            <person name="Menendez E."/>
            <person name="Flores-Felix J.D."/>
            <person name="Ramirez-Bahena M.-H."/>
            <person name="Igual J.M."/>
            <person name="Garcia-Fraile P."/>
            <person name="Peix A."/>
            <person name="Velazquez E."/>
        </authorList>
    </citation>
    <scope>NUCLEOTIDE SEQUENCE [LARGE SCALE GENOMIC DNA]</scope>
    <source>
        <strain evidence="2 3">RZME27</strain>
    </source>
</reference>
<proteinExistence type="predicted"/>
<dbReference type="GO" id="GO:0047470">
    <property type="term" value="F:(1,4)-alpha-D-glucan 1-alpha-D-glucosylmutase activity"/>
    <property type="evidence" value="ECO:0007669"/>
    <property type="project" value="TreeGrafter"/>
</dbReference>
<sequence length="893" mass="98184">MAFPTSTYRLQFRNGMTFDRAIELVPYLKKLGISHLYASPIFTATSGSTHGYDVTNANEIDPTIGGREGFDKLSATLKKADLGLILDIVPNHIAASLENPWWRSIIEWGEDSLYASHFDVDWTRSLTLPFLGDDFDAVISDLSITADAQAGCLALTYYDSRYPLNPKTYASVLDGIDLPIAKKIATIAAHASPWDANAFHDGIRAALSTGTDAGFSPADTMALASALEKFSNDPNNLLKIRDLQPWRLTSWRTAANNLSYRRFFEITGLAGLRVEEESVFDDAHRLVLELVRGGIVDGLRIDHVDGLADPKTYLDKLRSKIGPDTFLIIEKILGEGETVAADWPIAGTTGYEFISELTDVMIDNAGLKTLYHAYDRLRGRPTHVTSEVRDAKGLMFDVNFAGEVSTLLRLATDIRAAEGGDMIAPETVRTALREILLTFPVYRTYGTADGLPEADRKLLTEVLETVREGGRAEAEALAFIERLITGDVAKIVSDKATTFRIRLQQLSGPLTAKSIEDTLFFRINPLLALNEVGSEPFMRDHDLKHFHAAMQARRETQPNGLSCSSTHDTKRGEDARARLLALTEAPDVFAEAVNRWRGLNAAAIHSLPDGAAPEPALEWMLYQALAGVWPPELTIKDADGIAALSNRFLTFVEKALREAKLHTNWGEPNEAYETAVADYVHALFGNRIFLSDFVATMQPFWWAGAVNGITQTLIKLTAPGIPDIYQGSETLDLSLVDPDNRREPDFETLAKQLSAATHLPVTDEDWLNGAVKQQVIARALRLRQDKPTLFSQGRYIPLTGAGKRGRNVISFARADEQDAVLLIAPRLVLGAFAEHPSTAALDGWDETSLTLQPGLADRRYRDLFSGRVIAAGEKLSVAEALSGQHFTLLVAEG</sequence>
<accession>A0A6A8AMM7</accession>
<dbReference type="Pfam" id="PF00128">
    <property type="entry name" value="Alpha-amylase"/>
    <property type="match status" value="1"/>
</dbReference>